<organism evidence="1 2">
    <name type="scientific">Bacteroides cellulosilyticus DSM 14838</name>
    <dbReference type="NCBI Taxonomy" id="537012"/>
    <lineage>
        <taxon>Bacteria</taxon>
        <taxon>Pseudomonadati</taxon>
        <taxon>Bacteroidota</taxon>
        <taxon>Bacteroidia</taxon>
        <taxon>Bacteroidales</taxon>
        <taxon>Bacteroidaceae</taxon>
        <taxon>Bacteroides</taxon>
    </lineage>
</organism>
<name>E2NIF5_9BACE</name>
<gene>
    <name evidence="1" type="ORF">BACCELL_04088</name>
</gene>
<evidence type="ECO:0000313" key="1">
    <source>
        <dbReference type="EMBL" id="EEF88306.1"/>
    </source>
</evidence>
<comment type="caution">
    <text evidence="1">The sequence shown here is derived from an EMBL/GenBank/DDBJ whole genome shotgun (WGS) entry which is preliminary data.</text>
</comment>
<reference evidence="1 2" key="1">
    <citation type="submission" date="2008-12" db="EMBL/GenBank/DDBJ databases">
        <authorList>
            <person name="Fulton L."/>
            <person name="Clifton S."/>
            <person name="Fulton B."/>
            <person name="Xu J."/>
            <person name="Minx P."/>
            <person name="Pepin K.H."/>
            <person name="Johnson M."/>
            <person name="Bhonagiri V."/>
            <person name="Nash W.E."/>
            <person name="Mardis E.R."/>
            <person name="Wilson R.K."/>
        </authorList>
    </citation>
    <scope>NUCLEOTIDE SEQUENCE [LARGE SCALE GENOMIC DNA]</scope>
    <source>
        <strain evidence="1 2">DSM 14838</strain>
    </source>
</reference>
<dbReference type="Proteomes" id="UP000003711">
    <property type="component" value="Unassembled WGS sequence"/>
</dbReference>
<protein>
    <submittedName>
        <fullName evidence="1">Uncharacterized protein</fullName>
    </submittedName>
</protein>
<sequence length="75" mass="7295">MAVQAALIANSDAMGIVALRVGTDPLDRACGSDIAVAADVEMIACAIKTTAAVSGIQVALGKGAVLASGAAMDHN</sequence>
<accession>E2NIF5</accession>
<dbReference type="EMBL" id="ACCH01000308">
    <property type="protein sequence ID" value="EEF88306.1"/>
    <property type="molecule type" value="Genomic_DNA"/>
</dbReference>
<dbReference type="AlphaFoldDB" id="E2NIF5"/>
<proteinExistence type="predicted"/>
<reference evidence="1 2" key="2">
    <citation type="submission" date="2009-01" db="EMBL/GenBank/DDBJ databases">
        <title>Draft genome sequence of Bacteroides cellulosilyticus (DSM 14838).</title>
        <authorList>
            <person name="Sudarsanam P."/>
            <person name="Ley R."/>
            <person name="Guruge J."/>
            <person name="Turnbaugh P.J."/>
            <person name="Mahowald M."/>
            <person name="Liep D."/>
            <person name="Gordon J."/>
        </authorList>
    </citation>
    <scope>NUCLEOTIDE SEQUENCE [LARGE SCALE GENOMIC DNA]</scope>
    <source>
        <strain evidence="1 2">DSM 14838</strain>
    </source>
</reference>
<evidence type="ECO:0000313" key="2">
    <source>
        <dbReference type="Proteomes" id="UP000003711"/>
    </source>
</evidence>
<dbReference type="HOGENOM" id="CLU_2663292_0_0_10"/>